<dbReference type="SUPFAM" id="SSF46689">
    <property type="entry name" value="Homeodomain-like"/>
    <property type="match status" value="1"/>
</dbReference>
<comment type="caution">
    <text evidence="6">The sequence shown here is derived from an EMBL/GenBank/DDBJ whole genome shotgun (WGS) entry which is preliminary data.</text>
</comment>
<evidence type="ECO:0000256" key="1">
    <source>
        <dbReference type="ARBA" id="ARBA00023015"/>
    </source>
</evidence>
<evidence type="ECO:0000259" key="5">
    <source>
        <dbReference type="PROSITE" id="PS50977"/>
    </source>
</evidence>
<keyword evidence="1" id="KW-0805">Transcription regulation</keyword>
<dbReference type="Gene3D" id="1.10.357.10">
    <property type="entry name" value="Tetracycline Repressor, domain 2"/>
    <property type="match status" value="1"/>
</dbReference>
<reference evidence="6 7" key="1">
    <citation type="submission" date="2019-07" db="EMBL/GenBank/DDBJ databases">
        <title>Whole genome shotgun sequence of Alkalibacillus haloalkaliphilus NBRC 103110.</title>
        <authorList>
            <person name="Hosoyama A."/>
            <person name="Uohara A."/>
            <person name="Ohji S."/>
            <person name="Ichikawa N."/>
        </authorList>
    </citation>
    <scope>NUCLEOTIDE SEQUENCE [LARGE SCALE GENOMIC DNA]</scope>
    <source>
        <strain evidence="6 7">NBRC 103110</strain>
    </source>
</reference>
<sequence>MSKKEQIIKESIQLFSDYGYEATSMTKIAEQVDIKKPSLYAHFKNKDAIFYSAVKQVTGEYVDFVLTTIDQTKGQTSKDTLYNVLHHAYTNEYQTEFLGEFFYRFVLFTPNEVEAQIKPLIKRSEEKLESALIKIVEEGQANREIDATLSSRIVLRNYLFIFNNLDVDVRYYSLRGSELEQYLNDIWSVFWRGVKN</sequence>
<evidence type="ECO:0000313" key="6">
    <source>
        <dbReference type="EMBL" id="GEN46171.1"/>
    </source>
</evidence>
<dbReference type="PANTHER" id="PTHR47506">
    <property type="entry name" value="TRANSCRIPTIONAL REGULATORY PROTEIN"/>
    <property type="match status" value="1"/>
</dbReference>
<dbReference type="InterPro" id="IPR009057">
    <property type="entry name" value="Homeodomain-like_sf"/>
</dbReference>
<name>A0A511W5Y9_9BACI</name>
<feature type="DNA-binding region" description="H-T-H motif" evidence="4">
    <location>
        <begin position="24"/>
        <end position="43"/>
    </location>
</feature>
<evidence type="ECO:0000256" key="4">
    <source>
        <dbReference type="PROSITE-ProRule" id="PRU00335"/>
    </source>
</evidence>
<dbReference type="Gene3D" id="1.10.10.60">
    <property type="entry name" value="Homeodomain-like"/>
    <property type="match status" value="1"/>
</dbReference>
<dbReference type="Pfam" id="PF00440">
    <property type="entry name" value="TetR_N"/>
    <property type="match status" value="1"/>
</dbReference>
<evidence type="ECO:0000256" key="3">
    <source>
        <dbReference type="ARBA" id="ARBA00023163"/>
    </source>
</evidence>
<dbReference type="PROSITE" id="PS50977">
    <property type="entry name" value="HTH_TETR_2"/>
    <property type="match status" value="1"/>
</dbReference>
<evidence type="ECO:0000256" key="2">
    <source>
        <dbReference type="ARBA" id="ARBA00023125"/>
    </source>
</evidence>
<dbReference type="EMBL" id="BJYA01000013">
    <property type="protein sequence ID" value="GEN46171.1"/>
    <property type="molecule type" value="Genomic_DNA"/>
</dbReference>
<accession>A0A511W5Y9</accession>
<proteinExistence type="predicted"/>
<gene>
    <name evidence="6" type="ORF">AHA02nite_19470</name>
</gene>
<keyword evidence="2 4" id="KW-0238">DNA-binding</keyword>
<feature type="domain" description="HTH tetR-type" evidence="5">
    <location>
        <begin position="1"/>
        <end position="61"/>
    </location>
</feature>
<dbReference type="GO" id="GO:0003677">
    <property type="term" value="F:DNA binding"/>
    <property type="evidence" value="ECO:0007669"/>
    <property type="project" value="UniProtKB-UniRule"/>
</dbReference>
<dbReference type="PANTHER" id="PTHR47506:SF1">
    <property type="entry name" value="HTH-TYPE TRANSCRIPTIONAL REGULATOR YJDC"/>
    <property type="match status" value="1"/>
</dbReference>
<dbReference type="RefSeq" id="WP_146816767.1">
    <property type="nucleotide sequence ID" value="NZ_BJYA01000013.1"/>
</dbReference>
<dbReference type="Proteomes" id="UP000321440">
    <property type="component" value="Unassembled WGS sequence"/>
</dbReference>
<protein>
    <submittedName>
        <fullName evidence="6">TetR family transcriptional regulator</fullName>
    </submittedName>
</protein>
<evidence type="ECO:0000313" key="7">
    <source>
        <dbReference type="Proteomes" id="UP000321440"/>
    </source>
</evidence>
<dbReference type="AlphaFoldDB" id="A0A511W5Y9"/>
<keyword evidence="3" id="KW-0804">Transcription</keyword>
<dbReference type="OrthoDB" id="509229at2"/>
<dbReference type="InterPro" id="IPR001647">
    <property type="entry name" value="HTH_TetR"/>
</dbReference>
<dbReference type="PRINTS" id="PR00455">
    <property type="entry name" value="HTHTETR"/>
</dbReference>
<keyword evidence="7" id="KW-1185">Reference proteome</keyword>
<organism evidence="6 7">
    <name type="scientific">Alkalibacillus haloalkaliphilus</name>
    <dbReference type="NCBI Taxonomy" id="94136"/>
    <lineage>
        <taxon>Bacteria</taxon>
        <taxon>Bacillati</taxon>
        <taxon>Bacillota</taxon>
        <taxon>Bacilli</taxon>
        <taxon>Bacillales</taxon>
        <taxon>Bacillaceae</taxon>
        <taxon>Alkalibacillus</taxon>
    </lineage>
</organism>